<dbReference type="Proteomes" id="UP000035963">
    <property type="component" value="Unassembled WGS sequence"/>
</dbReference>
<reference evidence="1 2" key="1">
    <citation type="journal article" date="2015" name="Genome Announc.">
        <title>Draft Genome Sequence of Burkholderia sp. Strain PML1(12), an Ectomycorrhizosphere-Inhabiting Bacterium with Effective Mineral-Weathering Ability.</title>
        <authorList>
            <person name="Uroz S."/>
            <person name="Oger P."/>
        </authorList>
    </citation>
    <scope>NUCLEOTIDE SEQUENCE [LARGE SCALE GENOMIC DNA]</scope>
    <source>
        <strain evidence="2">PML1(12)</strain>
    </source>
</reference>
<dbReference type="PATRIC" id="fig|908627.4.peg.7980"/>
<accession>A0A0J1CM69</accession>
<organism evidence="1 2">
    <name type="scientific">Caballeronia mineralivorans PML1(12)</name>
    <dbReference type="NCBI Taxonomy" id="908627"/>
    <lineage>
        <taxon>Bacteria</taxon>
        <taxon>Pseudomonadati</taxon>
        <taxon>Pseudomonadota</taxon>
        <taxon>Betaproteobacteria</taxon>
        <taxon>Burkholderiales</taxon>
        <taxon>Burkholderiaceae</taxon>
        <taxon>Caballeronia</taxon>
    </lineage>
</organism>
<protein>
    <submittedName>
        <fullName evidence="1">Uncharacterized protein</fullName>
    </submittedName>
</protein>
<evidence type="ECO:0000313" key="2">
    <source>
        <dbReference type="Proteomes" id="UP000035963"/>
    </source>
</evidence>
<sequence>MPLQGCCAEGFSVPQYELTVFRKSETLFRKTRSLKNILLRHEMRRLAGNVLAASNILPASEVELATLCKRYDNVSANSGKRTRTRNVLSAAPEMVTVIRWRTESAGRDWERGFE</sequence>
<proteinExistence type="predicted"/>
<gene>
    <name evidence="1" type="ORF">EOS_35680</name>
</gene>
<evidence type="ECO:0000313" key="1">
    <source>
        <dbReference type="EMBL" id="KLU21511.1"/>
    </source>
</evidence>
<dbReference type="EMBL" id="AEJF01000214">
    <property type="protein sequence ID" value="KLU21511.1"/>
    <property type="molecule type" value="Genomic_DNA"/>
</dbReference>
<name>A0A0J1CM69_9BURK</name>
<keyword evidence="2" id="KW-1185">Reference proteome</keyword>
<dbReference type="AlphaFoldDB" id="A0A0J1CM69"/>
<comment type="caution">
    <text evidence="1">The sequence shown here is derived from an EMBL/GenBank/DDBJ whole genome shotgun (WGS) entry which is preliminary data.</text>
</comment>